<dbReference type="InterPro" id="IPR029034">
    <property type="entry name" value="Cystine-knot_cytokine"/>
</dbReference>
<dbReference type="PROSITE" id="PS50278">
    <property type="entry name" value="PDGF_2"/>
    <property type="match status" value="1"/>
</dbReference>
<dbReference type="GO" id="GO:0051781">
    <property type="term" value="P:positive regulation of cell division"/>
    <property type="evidence" value="ECO:0007669"/>
    <property type="project" value="UniProtKB-KW"/>
</dbReference>
<dbReference type="Proteomes" id="UP000018467">
    <property type="component" value="Unassembled WGS sequence"/>
</dbReference>
<dbReference type="AlphaFoldDB" id="A0A3B1JVV5"/>
<keyword evidence="7" id="KW-0221">Differentiation</keyword>
<dbReference type="GO" id="GO:0060754">
    <property type="term" value="P:positive regulation of mast cell chemotaxis"/>
    <property type="evidence" value="ECO:0007669"/>
    <property type="project" value="TreeGrafter"/>
</dbReference>
<dbReference type="SUPFAM" id="SSF57501">
    <property type="entry name" value="Cystine-knot cytokines"/>
    <property type="match status" value="1"/>
</dbReference>
<reference evidence="15" key="4">
    <citation type="submission" date="2025-09" db="UniProtKB">
        <authorList>
            <consortium name="Ensembl"/>
        </authorList>
    </citation>
    <scope>IDENTIFICATION</scope>
</reference>
<evidence type="ECO:0000256" key="12">
    <source>
        <dbReference type="RuleBase" id="RU003818"/>
    </source>
</evidence>
<feature type="transmembrane region" description="Helical" evidence="13">
    <location>
        <begin position="244"/>
        <end position="264"/>
    </location>
</feature>
<reference evidence="16" key="1">
    <citation type="submission" date="2013-03" db="EMBL/GenBank/DDBJ databases">
        <authorList>
            <person name="Jeffery W."/>
            <person name="Warren W."/>
            <person name="Wilson R.K."/>
        </authorList>
    </citation>
    <scope>NUCLEOTIDE SEQUENCE</scope>
    <source>
        <strain evidence="16">female</strain>
    </source>
</reference>
<dbReference type="InterPro" id="IPR023581">
    <property type="entry name" value="PD_growth_factor_CS"/>
</dbReference>
<evidence type="ECO:0000256" key="11">
    <source>
        <dbReference type="ARBA" id="ARBA00023246"/>
    </source>
</evidence>
<evidence type="ECO:0000259" key="14">
    <source>
        <dbReference type="PROSITE" id="PS50278"/>
    </source>
</evidence>
<evidence type="ECO:0000256" key="2">
    <source>
        <dbReference type="ARBA" id="ARBA00006686"/>
    </source>
</evidence>
<dbReference type="InterPro" id="IPR036841">
    <property type="entry name" value="VEGF_C_sf"/>
</dbReference>
<dbReference type="GO" id="GO:0048010">
    <property type="term" value="P:vascular endothelial growth factor receptor signaling pathway"/>
    <property type="evidence" value="ECO:0007669"/>
    <property type="project" value="TreeGrafter"/>
</dbReference>
<dbReference type="GO" id="GO:0005615">
    <property type="term" value="C:extracellular space"/>
    <property type="evidence" value="ECO:0007669"/>
    <property type="project" value="TreeGrafter"/>
</dbReference>
<dbReference type="Ensembl" id="ENSAMXT00000032122.1">
    <property type="protein sequence ID" value="ENSAMXP00000046398.1"/>
    <property type="gene ID" value="ENSAMXG00000039448.1"/>
</dbReference>
<evidence type="ECO:0000313" key="16">
    <source>
        <dbReference type="Proteomes" id="UP000018467"/>
    </source>
</evidence>
<dbReference type="CDD" id="cd00135">
    <property type="entry name" value="PDGF"/>
    <property type="match status" value="1"/>
</dbReference>
<dbReference type="PROSITE" id="PS00249">
    <property type="entry name" value="PDGF_1"/>
    <property type="match status" value="1"/>
</dbReference>
<feature type="transmembrane region" description="Helical" evidence="13">
    <location>
        <begin position="27"/>
        <end position="52"/>
    </location>
</feature>
<dbReference type="InParanoid" id="A0A3B1JVV5"/>
<keyword evidence="13" id="KW-1133">Transmembrane helix</keyword>
<keyword evidence="5" id="KW-0037">Angiogenesis</keyword>
<dbReference type="PANTHER" id="PTHR12025">
    <property type="entry name" value="VASCULAR ENDOTHELIAL GROWTH FACTOR"/>
    <property type="match status" value="1"/>
</dbReference>
<dbReference type="GO" id="GO:0042056">
    <property type="term" value="F:chemoattractant activity"/>
    <property type="evidence" value="ECO:0007669"/>
    <property type="project" value="TreeGrafter"/>
</dbReference>
<dbReference type="GO" id="GO:0008201">
    <property type="term" value="F:heparin binding"/>
    <property type="evidence" value="ECO:0007669"/>
    <property type="project" value="InterPro"/>
</dbReference>
<dbReference type="GO" id="GO:0002040">
    <property type="term" value="P:sprouting angiogenesis"/>
    <property type="evidence" value="ECO:0007669"/>
    <property type="project" value="TreeGrafter"/>
</dbReference>
<dbReference type="Pfam" id="PF14554">
    <property type="entry name" value="VEGF_C"/>
    <property type="match status" value="1"/>
</dbReference>
<organism evidence="15 16">
    <name type="scientific">Astyanax mexicanus</name>
    <name type="common">Blind cave fish</name>
    <name type="synonym">Astyanax fasciatus mexicanus</name>
    <dbReference type="NCBI Taxonomy" id="7994"/>
    <lineage>
        <taxon>Eukaryota</taxon>
        <taxon>Metazoa</taxon>
        <taxon>Chordata</taxon>
        <taxon>Craniata</taxon>
        <taxon>Vertebrata</taxon>
        <taxon>Euteleostomi</taxon>
        <taxon>Actinopterygii</taxon>
        <taxon>Neopterygii</taxon>
        <taxon>Teleostei</taxon>
        <taxon>Ostariophysi</taxon>
        <taxon>Characiformes</taxon>
        <taxon>Characoidei</taxon>
        <taxon>Acestrorhamphidae</taxon>
        <taxon>Acestrorhamphinae</taxon>
        <taxon>Astyanax</taxon>
    </lineage>
</organism>
<accession>A0A3B1JVV5</accession>
<comment type="similarity">
    <text evidence="2 12">Belongs to the PDGF/VEGF growth factor family.</text>
</comment>
<evidence type="ECO:0000256" key="3">
    <source>
        <dbReference type="ARBA" id="ARBA00022473"/>
    </source>
</evidence>
<dbReference type="SMART" id="SM00141">
    <property type="entry name" value="PDGF"/>
    <property type="match status" value="1"/>
</dbReference>
<keyword evidence="6" id="KW-0732">Signal</keyword>
<evidence type="ECO:0000256" key="6">
    <source>
        <dbReference type="ARBA" id="ARBA00022729"/>
    </source>
</evidence>
<dbReference type="GO" id="GO:0001666">
    <property type="term" value="P:response to hypoxia"/>
    <property type="evidence" value="ECO:0007669"/>
    <property type="project" value="TreeGrafter"/>
</dbReference>
<name>A0A3B1JVV5_ASTMX</name>
<dbReference type="SUPFAM" id="SSF57593">
    <property type="entry name" value="Heparin-binding domain from vascular endothelial growth factor"/>
    <property type="match status" value="1"/>
</dbReference>
<keyword evidence="13" id="KW-0472">Membrane</keyword>
<proteinExistence type="inferred from homology"/>
<evidence type="ECO:0000256" key="7">
    <source>
        <dbReference type="ARBA" id="ARBA00022782"/>
    </source>
</evidence>
<dbReference type="InterPro" id="IPR027928">
    <property type="entry name" value="VEGF_C"/>
</dbReference>
<dbReference type="Bgee" id="ENSAMXG00000039448">
    <property type="expression patterns" value="Expressed in heart and 7 other cell types or tissues"/>
</dbReference>
<evidence type="ECO:0000256" key="10">
    <source>
        <dbReference type="ARBA" id="ARBA00023180"/>
    </source>
</evidence>
<dbReference type="GeneTree" id="ENSGT00940000157284"/>
<dbReference type="FunFam" id="2.10.160.10:FF:000001">
    <property type="entry name" value="Vascular endothelial growth factor A"/>
    <property type="match status" value="1"/>
</dbReference>
<dbReference type="InterPro" id="IPR050507">
    <property type="entry name" value="PDGF/VEGF_growth_factor"/>
</dbReference>
<keyword evidence="13" id="KW-0812">Transmembrane</keyword>
<dbReference type="GO" id="GO:0016020">
    <property type="term" value="C:membrane"/>
    <property type="evidence" value="ECO:0007669"/>
    <property type="project" value="InterPro"/>
</dbReference>
<dbReference type="GO" id="GO:0050930">
    <property type="term" value="P:induction of positive chemotaxis"/>
    <property type="evidence" value="ECO:0007669"/>
    <property type="project" value="TreeGrafter"/>
</dbReference>
<evidence type="ECO:0000256" key="4">
    <source>
        <dbReference type="ARBA" id="ARBA00022525"/>
    </source>
</evidence>
<comment type="subcellular location">
    <subcellularLocation>
        <location evidence="1">Secreted</location>
    </subcellularLocation>
</comment>
<protein>
    <submittedName>
        <fullName evidence="15">Vascular endothelial growth factor Ab</fullName>
    </submittedName>
</protein>
<keyword evidence="3" id="KW-0217">Developmental protein</keyword>
<dbReference type="Gene3D" id="2.10.90.10">
    <property type="entry name" value="Cystine-knot cytokines"/>
    <property type="match status" value="1"/>
</dbReference>
<keyword evidence="11" id="KW-0497">Mitogen</keyword>
<evidence type="ECO:0000256" key="13">
    <source>
        <dbReference type="SAM" id="Phobius"/>
    </source>
</evidence>
<dbReference type="GO" id="GO:0048513">
    <property type="term" value="P:animal organ development"/>
    <property type="evidence" value="ECO:0007669"/>
    <property type="project" value="UniProtKB-ARBA"/>
</dbReference>
<evidence type="ECO:0000256" key="1">
    <source>
        <dbReference type="ARBA" id="ARBA00004613"/>
    </source>
</evidence>
<dbReference type="Pfam" id="PF00341">
    <property type="entry name" value="PDGF"/>
    <property type="match status" value="1"/>
</dbReference>
<evidence type="ECO:0000256" key="5">
    <source>
        <dbReference type="ARBA" id="ARBA00022657"/>
    </source>
</evidence>
<evidence type="ECO:0000256" key="8">
    <source>
        <dbReference type="ARBA" id="ARBA00023030"/>
    </source>
</evidence>
<evidence type="ECO:0000313" key="15">
    <source>
        <dbReference type="Ensembl" id="ENSAMXP00000046398.1"/>
    </source>
</evidence>
<dbReference type="GO" id="GO:0008083">
    <property type="term" value="F:growth factor activity"/>
    <property type="evidence" value="ECO:0007669"/>
    <property type="project" value="UniProtKB-KW"/>
</dbReference>
<dbReference type="PANTHER" id="PTHR12025:SF16">
    <property type="entry name" value="VASCULAR ENDOTHELIAL GROWTH FACTOR A ISOFORM 1 PRECURSOR"/>
    <property type="match status" value="1"/>
</dbReference>
<keyword evidence="4" id="KW-0964">Secreted</keyword>
<dbReference type="GO" id="GO:0005172">
    <property type="term" value="F:vascular endothelial growth factor receptor binding"/>
    <property type="evidence" value="ECO:0007669"/>
    <property type="project" value="TreeGrafter"/>
</dbReference>
<reference evidence="15" key="3">
    <citation type="submission" date="2025-08" db="UniProtKB">
        <authorList>
            <consortium name="Ensembl"/>
        </authorList>
    </citation>
    <scope>IDENTIFICATION</scope>
</reference>
<feature type="domain" description="Platelet-derived growth factor (PDGF) family profile" evidence="14">
    <location>
        <begin position="70"/>
        <end position="166"/>
    </location>
</feature>
<dbReference type="InterPro" id="IPR000072">
    <property type="entry name" value="PDGF/VEGF_dom"/>
</dbReference>
<keyword evidence="8 12" id="KW-0339">Growth factor</keyword>
<reference evidence="16" key="2">
    <citation type="journal article" date="2014" name="Nat. Commun.">
        <title>The cavefish genome reveals candidate genes for eye loss.</title>
        <authorList>
            <person name="McGaugh S.E."/>
            <person name="Gross J.B."/>
            <person name="Aken B."/>
            <person name="Blin M."/>
            <person name="Borowsky R."/>
            <person name="Chalopin D."/>
            <person name="Hinaux H."/>
            <person name="Jeffery W.R."/>
            <person name="Keene A."/>
            <person name="Ma L."/>
            <person name="Minx P."/>
            <person name="Murphy D."/>
            <person name="O'Quin K.E."/>
            <person name="Retaux S."/>
            <person name="Rohner N."/>
            <person name="Searle S.M."/>
            <person name="Stahl B.A."/>
            <person name="Tabin C."/>
            <person name="Volff J.N."/>
            <person name="Yoshizawa M."/>
            <person name="Warren W.C."/>
        </authorList>
    </citation>
    <scope>NUCLEOTIDE SEQUENCE [LARGE SCALE GENOMIC DNA]</scope>
    <source>
        <strain evidence="16">female</strain>
    </source>
</reference>
<evidence type="ECO:0000256" key="9">
    <source>
        <dbReference type="ARBA" id="ARBA00023157"/>
    </source>
</evidence>
<keyword evidence="9" id="KW-1015">Disulfide bond</keyword>
<dbReference type="Gene3D" id="2.10.160.10">
    <property type="entry name" value="Vascular endothelial growth factor, heparin-binding domain"/>
    <property type="match status" value="1"/>
</dbReference>
<dbReference type="STRING" id="7994.ENSAMXP00000046398"/>
<dbReference type="GO" id="GO:0045766">
    <property type="term" value="P:positive regulation of angiogenesis"/>
    <property type="evidence" value="ECO:0007669"/>
    <property type="project" value="TreeGrafter"/>
</dbReference>
<keyword evidence="16" id="KW-1185">Reference proteome</keyword>
<dbReference type="FunFam" id="2.10.90.10:FF:000055">
    <property type="entry name" value="Placenta growth factor"/>
    <property type="match status" value="1"/>
</dbReference>
<dbReference type="GO" id="GO:0030154">
    <property type="term" value="P:cell differentiation"/>
    <property type="evidence" value="ECO:0007669"/>
    <property type="project" value="UniProtKB-KW"/>
</dbReference>
<keyword evidence="10" id="KW-0325">Glycoprotein</keyword>
<dbReference type="GO" id="GO:0038084">
    <property type="term" value="P:vascular endothelial growth factor signaling pathway"/>
    <property type="evidence" value="ECO:0007669"/>
    <property type="project" value="TreeGrafter"/>
</dbReference>
<sequence length="270" mass="31137">MSVPFSETVSHALQKVNLSPERILNRLLRFALSIMNFAVRLLQLFCITLLYFSAVKSAYIPKESGGSTHDVVSFTEVYNKSMCRPREVLVEVQQEYPDDIEHIFIPSCVVLMRCAGCCNDEMLECTPTITYNITMEIQRLKPLRNKGISLMSFTEHAECQCRLKKDIQEKTENTHCKPCCSTCSERRKRLFIQDSQTCQCSCKHTEADCKLRQLELNERTCRSVCVGVTHYIICYHYPDFSLMLLKRLCIYNALVLLVFSVIITNQKKLS</sequence>
<dbReference type="GO" id="GO:0001938">
    <property type="term" value="P:positive regulation of endothelial cell proliferation"/>
    <property type="evidence" value="ECO:0007669"/>
    <property type="project" value="TreeGrafter"/>
</dbReference>